<dbReference type="InterPro" id="IPR050804">
    <property type="entry name" value="MCC"/>
</dbReference>
<dbReference type="PROSITE" id="PS50144">
    <property type="entry name" value="MATH"/>
    <property type="match status" value="1"/>
</dbReference>
<dbReference type="PANTHER" id="PTHR46236">
    <property type="entry name" value="TRAF-LIKE SUPERFAMILY PROTEIN"/>
    <property type="match status" value="1"/>
</dbReference>
<dbReference type="PANTHER" id="PTHR46236:SF33">
    <property type="entry name" value="MEPRIN AND TRAF-LIKE DOMAIN-CONTAINING PROTEIN-RELATED"/>
    <property type="match status" value="1"/>
</dbReference>
<feature type="compositionally biased region" description="Acidic residues" evidence="2">
    <location>
        <begin position="104"/>
        <end position="117"/>
    </location>
</feature>
<reference evidence="5" key="2">
    <citation type="submission" date="2025-08" db="UniProtKB">
        <authorList>
            <consortium name="RefSeq"/>
        </authorList>
    </citation>
    <scope>IDENTIFICATION</scope>
    <source>
        <tissue evidence="5">Leaf</tissue>
    </source>
</reference>
<evidence type="ECO:0000259" key="3">
    <source>
        <dbReference type="PROSITE" id="PS50144"/>
    </source>
</evidence>
<feature type="coiled-coil region" evidence="1">
    <location>
        <begin position="396"/>
        <end position="447"/>
    </location>
</feature>
<organism evidence="4 5">
    <name type="scientific">Camelina sativa</name>
    <name type="common">False flax</name>
    <name type="synonym">Myagrum sativum</name>
    <dbReference type="NCBI Taxonomy" id="90675"/>
    <lineage>
        <taxon>Eukaryota</taxon>
        <taxon>Viridiplantae</taxon>
        <taxon>Streptophyta</taxon>
        <taxon>Embryophyta</taxon>
        <taxon>Tracheophyta</taxon>
        <taxon>Spermatophyta</taxon>
        <taxon>Magnoliopsida</taxon>
        <taxon>eudicotyledons</taxon>
        <taxon>Gunneridae</taxon>
        <taxon>Pentapetalae</taxon>
        <taxon>rosids</taxon>
        <taxon>malvids</taxon>
        <taxon>Brassicales</taxon>
        <taxon>Brassicaceae</taxon>
        <taxon>Camelineae</taxon>
        <taxon>Camelina</taxon>
    </lineage>
</organism>
<keyword evidence="4" id="KW-1185">Reference proteome</keyword>
<feature type="region of interest" description="Disordered" evidence="2">
    <location>
        <begin position="90"/>
        <end position="218"/>
    </location>
</feature>
<proteinExistence type="predicted"/>
<feature type="domain" description="MATH" evidence="3">
    <location>
        <begin position="1"/>
        <end position="45"/>
    </location>
</feature>
<dbReference type="CDD" id="cd00121">
    <property type="entry name" value="MATH"/>
    <property type="match status" value="1"/>
</dbReference>
<feature type="compositionally biased region" description="Acidic residues" evidence="2">
    <location>
        <begin position="124"/>
        <end position="192"/>
    </location>
</feature>
<gene>
    <name evidence="5" type="primary">LOC104699214</name>
</gene>
<evidence type="ECO:0000256" key="2">
    <source>
        <dbReference type="SAM" id="MobiDB-lite"/>
    </source>
</evidence>
<name>A0ABM1RSF0_CAMSA</name>
<protein>
    <submittedName>
        <fullName evidence="5">Kinesin-related protein 4-like</fullName>
    </submittedName>
</protein>
<dbReference type="InterPro" id="IPR002083">
    <property type="entry name" value="MATH/TRAF_dom"/>
</dbReference>
<dbReference type="SUPFAM" id="SSF49599">
    <property type="entry name" value="TRAF domain-like"/>
    <property type="match status" value="1"/>
</dbReference>
<evidence type="ECO:0000313" key="4">
    <source>
        <dbReference type="Proteomes" id="UP000694864"/>
    </source>
</evidence>
<dbReference type="GeneID" id="104699214"/>
<accession>A0ABM1RSF0</accession>
<evidence type="ECO:0000256" key="1">
    <source>
        <dbReference type="SAM" id="Coils"/>
    </source>
</evidence>
<reference evidence="4" key="1">
    <citation type="journal article" date="2014" name="Nat. Commun.">
        <title>The emerging biofuel crop Camelina sativa retains a highly undifferentiated hexaploid genome structure.</title>
        <authorList>
            <person name="Kagale S."/>
            <person name="Koh C."/>
            <person name="Nixon J."/>
            <person name="Bollina V."/>
            <person name="Clarke W.E."/>
            <person name="Tuteja R."/>
            <person name="Spillane C."/>
            <person name="Robinson S.J."/>
            <person name="Links M.G."/>
            <person name="Clarke C."/>
            <person name="Higgins E.E."/>
            <person name="Huebert T."/>
            <person name="Sharpe A.G."/>
            <person name="Parkin I.A."/>
        </authorList>
    </citation>
    <scope>NUCLEOTIDE SEQUENCE [LARGE SCALE GENOMIC DNA]</scope>
    <source>
        <strain evidence="4">cv. DH55</strain>
    </source>
</reference>
<dbReference type="Proteomes" id="UP000694864">
    <property type="component" value="Chromosome 6"/>
</dbReference>
<keyword evidence="1" id="KW-0175">Coiled coil</keyword>
<evidence type="ECO:0000313" key="5">
    <source>
        <dbReference type="RefSeq" id="XP_019101938.1"/>
    </source>
</evidence>
<dbReference type="RefSeq" id="XP_019101938.1">
    <property type="nucleotide sequence ID" value="XM_019246393.1"/>
</dbReference>
<sequence>MTGGQCILDAKVYISGFEEFLHLDQLRNKWEGFLVNDRLTIIAEVDVLPVNVVPLMSEPLKKVLIASSLSSKEASVKGDSPCHDQVAAQETTDNAASQDKLDNNDDDASEDGTDEDYVPNGSEESSDDDSDYNDDDDSSEESSDDDDDDDDDDASQESLDDDDDDDDDDDEASQDDGDDDDASQEDKDDDESQKDKDDDASSPVVNDDGGSGISPLNQSNALEDLSHKEENHGCTTVVAVAETDQVSNGLDDDALNEDVDNEASSLVLNDNARTESTIDQVLSLEDASQTMKTSVRGPRTLVAVVTETCDNVLMEIQPVKETMDINGFEVVSSKVESVRRIFERHPDIAVEFRAKNQHLRNACMNFLLSLIETMCQSLEELSNEDLVESDIALTYLRDAGFEVDWLEKKLDQLKEKKEEEQSGLARLHEIEENLMILEKKWAELDALADKEKKELKATRSALSFDDLV</sequence>